<feature type="coiled-coil region" evidence="1">
    <location>
        <begin position="117"/>
        <end position="179"/>
    </location>
</feature>
<dbReference type="Proteomes" id="UP001642540">
    <property type="component" value="Unassembled WGS sequence"/>
</dbReference>
<proteinExistence type="predicted"/>
<keyword evidence="4" id="KW-1185">Reference proteome</keyword>
<gene>
    <name evidence="3" type="ORF">ODALV1_LOCUS6259</name>
</gene>
<comment type="caution">
    <text evidence="3">The sequence shown here is derived from an EMBL/GenBank/DDBJ whole genome shotgun (WGS) entry which is preliminary data.</text>
</comment>
<evidence type="ECO:0000313" key="3">
    <source>
        <dbReference type="EMBL" id="CAL8085876.1"/>
    </source>
</evidence>
<evidence type="ECO:0000256" key="2">
    <source>
        <dbReference type="SAM" id="MobiDB-lite"/>
    </source>
</evidence>
<reference evidence="3 4" key="1">
    <citation type="submission" date="2024-08" db="EMBL/GenBank/DDBJ databases">
        <authorList>
            <person name="Cucini C."/>
            <person name="Frati F."/>
        </authorList>
    </citation>
    <scope>NUCLEOTIDE SEQUENCE [LARGE SCALE GENOMIC DNA]</scope>
</reference>
<dbReference type="EMBL" id="CAXLJM020000019">
    <property type="protein sequence ID" value="CAL8085876.1"/>
    <property type="molecule type" value="Genomic_DNA"/>
</dbReference>
<feature type="compositionally biased region" description="Polar residues" evidence="2">
    <location>
        <begin position="404"/>
        <end position="413"/>
    </location>
</feature>
<feature type="region of interest" description="Disordered" evidence="2">
    <location>
        <begin position="308"/>
        <end position="426"/>
    </location>
</feature>
<accession>A0ABP1Q362</accession>
<feature type="compositionally biased region" description="Acidic residues" evidence="2">
    <location>
        <begin position="341"/>
        <end position="352"/>
    </location>
</feature>
<evidence type="ECO:0000313" key="4">
    <source>
        <dbReference type="Proteomes" id="UP001642540"/>
    </source>
</evidence>
<name>A0ABP1Q362_9HEXA</name>
<organism evidence="3 4">
    <name type="scientific">Orchesella dallaii</name>
    <dbReference type="NCBI Taxonomy" id="48710"/>
    <lineage>
        <taxon>Eukaryota</taxon>
        <taxon>Metazoa</taxon>
        <taxon>Ecdysozoa</taxon>
        <taxon>Arthropoda</taxon>
        <taxon>Hexapoda</taxon>
        <taxon>Collembola</taxon>
        <taxon>Entomobryomorpha</taxon>
        <taxon>Entomobryoidea</taxon>
        <taxon>Orchesellidae</taxon>
        <taxon>Orchesellinae</taxon>
        <taxon>Orchesella</taxon>
    </lineage>
</organism>
<sequence length="442" mass="49231">MGKNSMESDNRSTNTPTRECNDVVLCSKNPSPHSSTQCAAARPIMKTVARKKLDQIEDTISGGIRMLYDDLAGVKNDQQNIRSSVMNLTTHVTQLVMSHRKLTTKVGQPNEQFNEFVEQFKAEAQHSLEELKSVQHDTWNLLATQGTHTDKLNRHQTTLDKLQGDINDLKEGQAEIKLELTRSNQKYYRMEMMIERNLCLMERIWTMQEEKHRAVNNDQPAQNQEIRAPAETIHQQMGLLNMPHQMYSPLMALMQCEVQMPPPATSVPLNIIPPPATAASVPLNIIPPPAIAASVPLNIIPPPAPTSSVPLNIIPPPPGLPIEKGRQPKRKTSFSSLASSDSEDNGMEDNGSDVEYRPNTKSSRVSTARKIWTRKGQISQRMKSKAVAPEPEKVKRNTRAKQPPRNQLGTVAESSPRAVSPTALSTASYRNLRSGLKAKKKI</sequence>
<keyword evidence="1" id="KW-0175">Coiled coil</keyword>
<protein>
    <submittedName>
        <fullName evidence="3">Uncharacterized protein</fullName>
    </submittedName>
</protein>
<evidence type="ECO:0000256" key="1">
    <source>
        <dbReference type="SAM" id="Coils"/>
    </source>
</evidence>